<dbReference type="KEGG" id="shj:SHELI_v1c03730"/>
<feature type="domain" description="HTH rpiR-type" evidence="1">
    <location>
        <begin position="21"/>
        <end position="76"/>
    </location>
</feature>
<dbReference type="RefSeq" id="WP_069116177.1">
    <property type="nucleotide sequence ID" value="NZ_CP017015.1"/>
</dbReference>
<dbReference type="InterPro" id="IPR009057">
    <property type="entry name" value="Homeodomain-like_sf"/>
</dbReference>
<dbReference type="GO" id="GO:0003677">
    <property type="term" value="F:DNA binding"/>
    <property type="evidence" value="ECO:0007669"/>
    <property type="project" value="InterPro"/>
</dbReference>
<proteinExistence type="predicted"/>
<dbReference type="Proteomes" id="UP000094378">
    <property type="component" value="Chromosome"/>
</dbReference>
<dbReference type="InterPro" id="IPR000281">
    <property type="entry name" value="HTH_RpiR"/>
</dbReference>
<accession>A0A1B3SK72</accession>
<dbReference type="GO" id="GO:0003700">
    <property type="term" value="F:DNA-binding transcription factor activity"/>
    <property type="evidence" value="ECO:0007669"/>
    <property type="project" value="InterPro"/>
</dbReference>
<sequence>MTSIYERIENLVKDNRNTTFKSIAKKILDDFNEGIFKSQNELAEACFVSMSTITQFSKAALCEGYKELIIRLKIEHENAMKAKPNHAEIDYHNLDTEHLEHINNWVMTCSDFILKLASEINKDKKLWIAPSFQSMPVAKHFENILINQGVDVRVMDSSINLEIVRHFDFTDQLILVLMTGRDTLTLSRILEYLEKISKNVFLVTTANHITETPDVEGWNKIMINYSANSDYKYRAHALLTLFLLIAEKIDNTPKIA</sequence>
<dbReference type="STRING" id="216938.SHELI_v1c03730"/>
<dbReference type="Pfam" id="PF01418">
    <property type="entry name" value="HTH_6"/>
    <property type="match status" value="1"/>
</dbReference>
<dbReference type="SUPFAM" id="SSF46689">
    <property type="entry name" value="Homeodomain-like"/>
    <property type="match status" value="1"/>
</dbReference>
<dbReference type="GO" id="GO:0097367">
    <property type="term" value="F:carbohydrate derivative binding"/>
    <property type="evidence" value="ECO:0007669"/>
    <property type="project" value="InterPro"/>
</dbReference>
<dbReference type="Gene3D" id="1.10.10.10">
    <property type="entry name" value="Winged helix-like DNA-binding domain superfamily/Winged helix DNA-binding domain"/>
    <property type="match status" value="1"/>
</dbReference>
<dbReference type="PATRIC" id="fig|216938.3.peg.375"/>
<dbReference type="InterPro" id="IPR036388">
    <property type="entry name" value="WH-like_DNA-bd_sf"/>
</dbReference>
<protein>
    <recommendedName>
        <fullName evidence="1">HTH rpiR-type domain-containing protein</fullName>
    </recommendedName>
</protein>
<evidence type="ECO:0000313" key="2">
    <source>
        <dbReference type="EMBL" id="AOG60326.1"/>
    </source>
</evidence>
<dbReference type="OrthoDB" id="388934at2"/>
<gene>
    <name evidence="2" type="ORF">SHELI_v1c03730</name>
</gene>
<evidence type="ECO:0000259" key="1">
    <source>
        <dbReference type="Pfam" id="PF01418"/>
    </source>
</evidence>
<dbReference type="EMBL" id="CP017015">
    <property type="protein sequence ID" value="AOG60326.1"/>
    <property type="molecule type" value="Genomic_DNA"/>
</dbReference>
<reference evidence="2 3" key="1">
    <citation type="submission" date="2016-08" db="EMBL/GenBank/DDBJ databases">
        <title>Complete genome sequence of Spiroplasma helicoides TABS-2 (DSM 22551).</title>
        <authorList>
            <person name="Shen W.-Y."/>
            <person name="Lo W.-S."/>
            <person name="Lai Y.-C."/>
            <person name="Kuo C.-H."/>
        </authorList>
    </citation>
    <scope>NUCLEOTIDE SEQUENCE [LARGE SCALE GENOMIC DNA]</scope>
    <source>
        <strain evidence="2 3">TABS-2</strain>
    </source>
</reference>
<dbReference type="InterPro" id="IPR047640">
    <property type="entry name" value="RpiR-like"/>
</dbReference>
<evidence type="ECO:0000313" key="3">
    <source>
        <dbReference type="Proteomes" id="UP000094378"/>
    </source>
</evidence>
<dbReference type="PANTHER" id="PTHR30514">
    <property type="entry name" value="GLUCOKINASE"/>
    <property type="match status" value="1"/>
</dbReference>
<name>A0A1B3SK72_9MOLU</name>
<dbReference type="AlphaFoldDB" id="A0A1B3SK72"/>
<keyword evidence="3" id="KW-1185">Reference proteome</keyword>
<organism evidence="2 3">
    <name type="scientific">Spiroplasma helicoides</name>
    <dbReference type="NCBI Taxonomy" id="216938"/>
    <lineage>
        <taxon>Bacteria</taxon>
        <taxon>Bacillati</taxon>
        <taxon>Mycoplasmatota</taxon>
        <taxon>Mollicutes</taxon>
        <taxon>Entomoplasmatales</taxon>
        <taxon>Spiroplasmataceae</taxon>
        <taxon>Spiroplasma</taxon>
    </lineage>
</organism>